<dbReference type="PROSITE" id="PS51257">
    <property type="entry name" value="PROKAR_LIPOPROTEIN"/>
    <property type="match status" value="1"/>
</dbReference>
<organism evidence="3 4">
    <name type="scientific">Kineothrix alysoides</name>
    <dbReference type="NCBI Taxonomy" id="1469948"/>
    <lineage>
        <taxon>Bacteria</taxon>
        <taxon>Bacillati</taxon>
        <taxon>Bacillota</taxon>
        <taxon>Clostridia</taxon>
        <taxon>Lachnospirales</taxon>
        <taxon>Lachnospiraceae</taxon>
        <taxon>Kineothrix</taxon>
    </lineage>
</organism>
<dbReference type="STRING" id="1469948.GCA_000732725_04039"/>
<evidence type="ECO:0000256" key="1">
    <source>
        <dbReference type="SAM" id="MobiDB-lite"/>
    </source>
</evidence>
<feature type="region of interest" description="Disordered" evidence="1">
    <location>
        <begin position="486"/>
        <end position="565"/>
    </location>
</feature>
<sequence>MKNKKRKRLKGLAAALLVAALITGCGNAQGSNTQEAEEVAASTQTASDSDPSVQTSASVSAESQVEVDKEFTARDLDIGYEESTAVLIALKGESAEVSGDGAKAEGNIVTISDEGTYVLSGTLMDGQIVVDAEDTDKVQLVLDGVTLSSADNAPIYIKNADKIFITLAEGSENTLTDSAERIQSDDNNVDAVIFSKADLTVNGSGVLNITGNYKHGIVSKDDLIITGGTLNITALKDALNGKDCVKIKDGTFNLTVTDGNGIQSKNGDDATKGYVYICGGEINVLNGQEGIEGTALVIDGGMIDIRVQDDGLNAASGNSSAETEKSGGFGRGGEMGNDTNCYIAINGGTITIDAGGDGIDSNGSIYVTGGTAHISGPEDDGNAGLDYNGSAQITGGTFVVTGSSGMAQGFSDSSTQYSLLNNLTSAASAGTEAVLTDADGNVIISVTPQKQYQSVLISTPDLLKDGTYTLTCGEQTAEITLSGIATSNGQLSGFGGGGEKMNWEGKGPDGSQMPQGSERPDGSQVPQGSERPDDGQIPQGSERTDDGQMPPDGQTPPGGEIGPAL</sequence>
<gene>
    <name evidence="3" type="ORF">EDD76_11594</name>
</gene>
<accession>A0A4R1QR34</accession>
<reference evidence="3 4" key="1">
    <citation type="submission" date="2019-03" db="EMBL/GenBank/DDBJ databases">
        <title>Genomic Encyclopedia of Type Strains, Phase IV (KMG-IV): sequencing the most valuable type-strain genomes for metagenomic binning, comparative biology and taxonomic classification.</title>
        <authorList>
            <person name="Goeker M."/>
        </authorList>
    </citation>
    <scope>NUCLEOTIDE SEQUENCE [LARGE SCALE GENOMIC DNA]</scope>
    <source>
        <strain evidence="3 4">DSM 100556</strain>
    </source>
</reference>
<dbReference type="EMBL" id="SLUO01000015">
    <property type="protein sequence ID" value="TCL55461.1"/>
    <property type="molecule type" value="Genomic_DNA"/>
</dbReference>
<evidence type="ECO:0000313" key="4">
    <source>
        <dbReference type="Proteomes" id="UP000295718"/>
    </source>
</evidence>
<dbReference type="InterPro" id="IPR025584">
    <property type="entry name" value="Cthe_2159"/>
</dbReference>
<evidence type="ECO:0000256" key="2">
    <source>
        <dbReference type="SAM" id="SignalP"/>
    </source>
</evidence>
<name>A0A4R1QR34_9FIRM</name>
<keyword evidence="4" id="KW-1185">Reference proteome</keyword>
<feature type="region of interest" description="Disordered" evidence="1">
    <location>
        <begin position="29"/>
        <end position="61"/>
    </location>
</feature>
<dbReference type="AlphaFoldDB" id="A0A4R1QR34"/>
<feature type="region of interest" description="Disordered" evidence="1">
    <location>
        <begin position="313"/>
        <end position="332"/>
    </location>
</feature>
<comment type="caution">
    <text evidence="3">The sequence shown here is derived from an EMBL/GenBank/DDBJ whole genome shotgun (WGS) entry which is preliminary data.</text>
</comment>
<dbReference type="Pfam" id="PF14262">
    <property type="entry name" value="Cthe_2159"/>
    <property type="match status" value="1"/>
</dbReference>
<feature type="compositionally biased region" description="Low complexity" evidence="1">
    <location>
        <begin position="52"/>
        <end position="61"/>
    </location>
</feature>
<keyword evidence="2" id="KW-0732">Signal</keyword>
<feature type="compositionally biased region" description="Polar residues" evidence="1">
    <location>
        <begin position="41"/>
        <end position="51"/>
    </location>
</feature>
<proteinExistence type="predicted"/>
<dbReference type="Proteomes" id="UP000295718">
    <property type="component" value="Unassembled WGS sequence"/>
</dbReference>
<feature type="chain" id="PRO_5020797659" evidence="2">
    <location>
        <begin position="31"/>
        <end position="565"/>
    </location>
</feature>
<protein>
    <submittedName>
        <fullName evidence="3">Uncharacterized protein DUF4353</fullName>
    </submittedName>
</protein>
<evidence type="ECO:0000313" key="3">
    <source>
        <dbReference type="EMBL" id="TCL55461.1"/>
    </source>
</evidence>
<feature type="signal peptide" evidence="2">
    <location>
        <begin position="1"/>
        <end position="30"/>
    </location>
</feature>